<dbReference type="EMBL" id="CM001403">
    <property type="protein sequence ID" value="EHQ26404.1"/>
    <property type="molecule type" value="Genomic_DNA"/>
</dbReference>
<evidence type="ECO:0000259" key="3">
    <source>
        <dbReference type="Pfam" id="PF16344"/>
    </source>
</evidence>
<organism evidence="4 5">
    <name type="scientific">Mucilaginibacter paludis DSM 18603</name>
    <dbReference type="NCBI Taxonomy" id="714943"/>
    <lineage>
        <taxon>Bacteria</taxon>
        <taxon>Pseudomonadati</taxon>
        <taxon>Bacteroidota</taxon>
        <taxon>Sphingobacteriia</taxon>
        <taxon>Sphingobacteriales</taxon>
        <taxon>Sphingobacteriaceae</taxon>
        <taxon>Mucilaginibacter</taxon>
    </lineage>
</organism>
<dbReference type="HOGENOM" id="CLU_770876_0_0_10"/>
<gene>
    <name evidence="4" type="ORF">Mucpa_2271</name>
</gene>
<keyword evidence="1" id="KW-0472">Membrane</keyword>
<dbReference type="Proteomes" id="UP000002774">
    <property type="component" value="Chromosome"/>
</dbReference>
<accession>H1YHI1</accession>
<dbReference type="PANTHER" id="PTHR30273">
    <property type="entry name" value="PERIPLASMIC SIGNAL SENSOR AND SIGMA FACTOR ACTIVATOR FECR-RELATED"/>
    <property type="match status" value="1"/>
</dbReference>
<keyword evidence="1" id="KW-0812">Transmembrane</keyword>
<dbReference type="GO" id="GO:0016989">
    <property type="term" value="F:sigma factor antagonist activity"/>
    <property type="evidence" value="ECO:0007669"/>
    <property type="project" value="TreeGrafter"/>
</dbReference>
<dbReference type="Pfam" id="PF16344">
    <property type="entry name" value="FecR_C"/>
    <property type="match status" value="1"/>
</dbReference>
<sequence>MITYRQTLMSFGCSFRITSESQFAVFTLRVIAANKWPIKIIYLFNSPIYSYVLFCCVVTQQMKDQIYIKSLFKKYLDVECTPDEINELFKLINKKENEELFNSLIGDELSKDTLKPLKAEQEDKIITKVKSVIFSEIRAQIPQKSNPSKFPYKIANTWLKIAALWLVIGSATLVLFYRHFTDNYNAQIKNHSKQLVTQNGQRKLIRLFDGTKVWLSPSSTLNYRDQLVNSYRVVSLDGEAFFEVAKDKRHPFIIHSGRMQTQVVGTSFNIKSDSKLNTYSITVVTGIVKVAVMSAKSEKISEVTLKPKQQVFFNNDKSLLASKTILDLQPVIKKRDGILSYDGTPVAEVVADLKRYYDVPIELENKSAVCLCYGEFDTNRPIKIVLSQLAAAIGANVLTENNKYTIAGGCDER</sequence>
<dbReference type="Gene3D" id="3.55.50.30">
    <property type="match status" value="1"/>
</dbReference>
<dbReference type="Pfam" id="PF04773">
    <property type="entry name" value="FecR"/>
    <property type="match status" value="1"/>
</dbReference>
<dbReference type="eggNOG" id="COG3712">
    <property type="taxonomic scope" value="Bacteria"/>
</dbReference>
<dbReference type="Gene3D" id="2.60.120.1440">
    <property type="match status" value="1"/>
</dbReference>
<evidence type="ECO:0000313" key="4">
    <source>
        <dbReference type="EMBL" id="EHQ26404.1"/>
    </source>
</evidence>
<reference evidence="4" key="1">
    <citation type="submission" date="2011-09" db="EMBL/GenBank/DDBJ databases">
        <title>The permanent draft genome of Mucilaginibacter paludis DSM 18603.</title>
        <authorList>
            <consortium name="US DOE Joint Genome Institute (JGI-PGF)"/>
            <person name="Lucas S."/>
            <person name="Han J."/>
            <person name="Lapidus A."/>
            <person name="Bruce D."/>
            <person name="Goodwin L."/>
            <person name="Pitluck S."/>
            <person name="Peters L."/>
            <person name="Kyrpides N."/>
            <person name="Mavromatis K."/>
            <person name="Ivanova N."/>
            <person name="Mikhailova N."/>
            <person name="Held B."/>
            <person name="Detter J.C."/>
            <person name="Tapia R."/>
            <person name="Han C."/>
            <person name="Land M."/>
            <person name="Hauser L."/>
            <person name="Markowitz V."/>
            <person name="Cheng J.-F."/>
            <person name="Hugenholtz P."/>
            <person name="Woyke T."/>
            <person name="Wu D."/>
            <person name="Tindall B."/>
            <person name="Brambilla E."/>
            <person name="Klenk H.-P."/>
            <person name="Eisen J.A."/>
        </authorList>
    </citation>
    <scope>NUCLEOTIDE SEQUENCE [LARGE SCALE GENOMIC DNA]</scope>
    <source>
        <strain evidence="4">DSM 18603</strain>
    </source>
</reference>
<dbReference type="PANTHER" id="PTHR30273:SF2">
    <property type="entry name" value="PROTEIN FECR"/>
    <property type="match status" value="1"/>
</dbReference>
<evidence type="ECO:0000313" key="5">
    <source>
        <dbReference type="Proteomes" id="UP000002774"/>
    </source>
</evidence>
<keyword evidence="5" id="KW-1185">Reference proteome</keyword>
<name>H1YHI1_9SPHI</name>
<dbReference type="InterPro" id="IPR032508">
    <property type="entry name" value="FecR_C"/>
</dbReference>
<keyword evidence="1" id="KW-1133">Transmembrane helix</keyword>
<dbReference type="STRING" id="714943.Mucpa_2271"/>
<evidence type="ECO:0000256" key="1">
    <source>
        <dbReference type="SAM" id="Phobius"/>
    </source>
</evidence>
<feature type="domain" description="Protein FecR C-terminal" evidence="3">
    <location>
        <begin position="339"/>
        <end position="406"/>
    </location>
</feature>
<proteinExistence type="predicted"/>
<dbReference type="InterPro" id="IPR012373">
    <property type="entry name" value="Ferrdict_sens_TM"/>
</dbReference>
<feature type="domain" description="FecR protein" evidence="2">
    <location>
        <begin position="194"/>
        <end position="289"/>
    </location>
</feature>
<protein>
    <submittedName>
        <fullName evidence="4">Anti-FecI sigma factor, FecR</fullName>
    </submittedName>
</protein>
<feature type="transmembrane region" description="Helical" evidence="1">
    <location>
        <begin position="158"/>
        <end position="177"/>
    </location>
</feature>
<dbReference type="InterPro" id="IPR006860">
    <property type="entry name" value="FecR"/>
</dbReference>
<dbReference type="AlphaFoldDB" id="H1YHI1"/>
<evidence type="ECO:0000259" key="2">
    <source>
        <dbReference type="Pfam" id="PF04773"/>
    </source>
</evidence>